<protein>
    <submittedName>
        <fullName evidence="1">Uncharacterized protein</fullName>
    </submittedName>
</protein>
<dbReference type="EMBL" id="CM042023">
    <property type="protein sequence ID" value="KAI3814051.1"/>
    <property type="molecule type" value="Genomic_DNA"/>
</dbReference>
<reference evidence="1 2" key="2">
    <citation type="journal article" date="2022" name="Mol. Ecol. Resour.">
        <title>The genomes of chicory, endive, great burdock and yacon provide insights into Asteraceae paleo-polyploidization history and plant inulin production.</title>
        <authorList>
            <person name="Fan W."/>
            <person name="Wang S."/>
            <person name="Wang H."/>
            <person name="Wang A."/>
            <person name="Jiang F."/>
            <person name="Liu H."/>
            <person name="Zhao H."/>
            <person name="Xu D."/>
            <person name="Zhang Y."/>
        </authorList>
    </citation>
    <scope>NUCLEOTIDE SEQUENCE [LARGE SCALE GENOMIC DNA]</scope>
    <source>
        <strain evidence="2">cv. Yunnan</strain>
        <tissue evidence="1">Leaves</tissue>
    </source>
</reference>
<proteinExistence type="predicted"/>
<organism evidence="1 2">
    <name type="scientific">Smallanthus sonchifolius</name>
    <dbReference type="NCBI Taxonomy" id="185202"/>
    <lineage>
        <taxon>Eukaryota</taxon>
        <taxon>Viridiplantae</taxon>
        <taxon>Streptophyta</taxon>
        <taxon>Embryophyta</taxon>
        <taxon>Tracheophyta</taxon>
        <taxon>Spermatophyta</taxon>
        <taxon>Magnoliopsida</taxon>
        <taxon>eudicotyledons</taxon>
        <taxon>Gunneridae</taxon>
        <taxon>Pentapetalae</taxon>
        <taxon>asterids</taxon>
        <taxon>campanulids</taxon>
        <taxon>Asterales</taxon>
        <taxon>Asteraceae</taxon>
        <taxon>Asteroideae</taxon>
        <taxon>Heliantheae alliance</taxon>
        <taxon>Millerieae</taxon>
        <taxon>Smallanthus</taxon>
    </lineage>
</organism>
<name>A0ACB9J2W4_9ASTR</name>
<gene>
    <name evidence="1" type="ORF">L1987_18793</name>
</gene>
<evidence type="ECO:0000313" key="2">
    <source>
        <dbReference type="Proteomes" id="UP001056120"/>
    </source>
</evidence>
<dbReference type="Proteomes" id="UP001056120">
    <property type="component" value="Linkage Group LG06"/>
</dbReference>
<evidence type="ECO:0000313" key="1">
    <source>
        <dbReference type="EMBL" id="KAI3814051.1"/>
    </source>
</evidence>
<keyword evidence="2" id="KW-1185">Reference proteome</keyword>
<reference evidence="2" key="1">
    <citation type="journal article" date="2022" name="Mol. Ecol. Resour.">
        <title>The genomes of chicory, endive, great burdock and yacon provide insights into Asteraceae palaeo-polyploidization history and plant inulin production.</title>
        <authorList>
            <person name="Fan W."/>
            <person name="Wang S."/>
            <person name="Wang H."/>
            <person name="Wang A."/>
            <person name="Jiang F."/>
            <person name="Liu H."/>
            <person name="Zhao H."/>
            <person name="Xu D."/>
            <person name="Zhang Y."/>
        </authorList>
    </citation>
    <scope>NUCLEOTIDE SEQUENCE [LARGE SCALE GENOMIC DNA]</scope>
    <source>
        <strain evidence="2">cv. Yunnan</strain>
    </source>
</reference>
<accession>A0ACB9J2W4</accession>
<comment type="caution">
    <text evidence="1">The sequence shown here is derived from an EMBL/GenBank/DDBJ whole genome shotgun (WGS) entry which is preliminary data.</text>
</comment>
<sequence>MHPQCFLLGDMGKGGTKCTHHTSFGERKRVVHNTVGRYLGKGLADWANYFYLCMMQEYNQDITAWSIRSCMRDGLCMHTYFGLGWGRGGTPGTLHFACERWEIMGSPELETSNGLGRAHSLDVVWDIILV</sequence>